<feature type="region of interest" description="Disordered" evidence="1">
    <location>
        <begin position="182"/>
        <end position="210"/>
    </location>
</feature>
<dbReference type="GeneID" id="54330541"/>
<comment type="caution">
    <text evidence="3">The sequence shown here is derived from an EMBL/GenBank/DDBJ whole genome shotgun (WGS) entry which is preliminary data.</text>
</comment>
<dbReference type="EMBL" id="QUQM01000007">
    <property type="protein sequence ID" value="KAA8646409.1"/>
    <property type="molecule type" value="Genomic_DNA"/>
</dbReference>
<keyword evidence="4" id="KW-1185">Reference proteome</keyword>
<dbReference type="OrthoDB" id="4506792at2759"/>
<name>A0A4S3J903_9EURO</name>
<feature type="compositionally biased region" description="Polar residues" evidence="1">
    <location>
        <begin position="1"/>
        <end position="14"/>
    </location>
</feature>
<evidence type="ECO:0000313" key="4">
    <source>
        <dbReference type="Proteomes" id="UP000308092"/>
    </source>
</evidence>
<sequence>MTSHPHLSTSASSESYDHQPWRIQNDDYSTEDEEEVLFDLDETAMAELPHHLQNNMREIQLERACRLQKDSSSDHIVMRKPSQDSHADRWLKNMVARMSANLEMDYFARDLREMMHPVSQDVCWCTTQSDYFTVQENGIAAPGCFCKLNRTVGDRNGLYLDHMASWGDNALARCEQSRGLNDHQYLPDSKDHDASGASAQGGKKAPRERKASLIFRKSSRSFISAMRVQVQRSLRRMSMFFKK</sequence>
<dbReference type="RefSeq" id="XP_033425770.1">
    <property type="nucleotide sequence ID" value="XM_033572455.1"/>
</dbReference>
<proteinExistence type="predicted"/>
<dbReference type="VEuPathDB" id="FungiDB:EYZ11_011141"/>
<dbReference type="AlphaFoldDB" id="A0A4S3J903"/>
<evidence type="ECO:0000313" key="3">
    <source>
        <dbReference type="EMBL" id="THC89411.1"/>
    </source>
</evidence>
<dbReference type="EMBL" id="SOSA01000658">
    <property type="protein sequence ID" value="THC89411.1"/>
    <property type="molecule type" value="Genomic_DNA"/>
</dbReference>
<accession>A0A4S3J903</accession>
<dbReference type="Proteomes" id="UP000308092">
    <property type="component" value="Unassembled WGS sequence"/>
</dbReference>
<reference evidence="3 4" key="1">
    <citation type="submission" date="2019-03" db="EMBL/GenBank/DDBJ databases">
        <title>The genome sequence of a newly discovered highly antifungal drug resistant Aspergillus species, Aspergillus tanneri NIH 1004.</title>
        <authorList>
            <person name="Mounaud S."/>
            <person name="Singh I."/>
            <person name="Joardar V."/>
            <person name="Pakala S."/>
            <person name="Pakala S."/>
            <person name="Venepally P."/>
            <person name="Hoover J."/>
            <person name="Nierman W."/>
            <person name="Chung J."/>
            <person name="Losada L."/>
        </authorList>
    </citation>
    <scope>NUCLEOTIDE SEQUENCE [LARGE SCALE GENOMIC DNA]</scope>
    <source>
        <strain evidence="3 4">NIH1004</strain>
    </source>
</reference>
<evidence type="ECO:0000313" key="5">
    <source>
        <dbReference type="Proteomes" id="UP000324241"/>
    </source>
</evidence>
<feature type="region of interest" description="Disordered" evidence="1">
    <location>
        <begin position="1"/>
        <end position="29"/>
    </location>
</feature>
<protein>
    <submittedName>
        <fullName evidence="3">Uncharacterized protein</fullName>
    </submittedName>
</protein>
<evidence type="ECO:0000313" key="2">
    <source>
        <dbReference type="EMBL" id="KAA8646409.1"/>
    </source>
</evidence>
<gene>
    <name evidence="2" type="ORF">ATNIH1004_007839</name>
    <name evidence="3" type="ORF">EYZ11_011141</name>
</gene>
<evidence type="ECO:0000256" key="1">
    <source>
        <dbReference type="SAM" id="MobiDB-lite"/>
    </source>
</evidence>
<organism evidence="3 4">
    <name type="scientific">Aspergillus tanneri</name>
    <dbReference type="NCBI Taxonomy" id="1220188"/>
    <lineage>
        <taxon>Eukaryota</taxon>
        <taxon>Fungi</taxon>
        <taxon>Dikarya</taxon>
        <taxon>Ascomycota</taxon>
        <taxon>Pezizomycotina</taxon>
        <taxon>Eurotiomycetes</taxon>
        <taxon>Eurotiomycetidae</taxon>
        <taxon>Eurotiales</taxon>
        <taxon>Aspergillaceae</taxon>
        <taxon>Aspergillus</taxon>
        <taxon>Aspergillus subgen. Circumdati</taxon>
    </lineage>
</organism>
<reference evidence="2 5" key="2">
    <citation type="submission" date="2019-08" db="EMBL/GenBank/DDBJ databases">
        <title>The genome sequence of a newly discovered highly antifungal drug resistant Aspergillus species, Aspergillus tanneri NIH 1004.</title>
        <authorList>
            <person name="Mounaud S."/>
            <person name="Singh I."/>
            <person name="Joardar V."/>
            <person name="Pakala S."/>
            <person name="Pakala S."/>
            <person name="Venepally P."/>
            <person name="Chung J.K."/>
            <person name="Losada L."/>
            <person name="Nierman W.C."/>
        </authorList>
    </citation>
    <scope>NUCLEOTIDE SEQUENCE [LARGE SCALE GENOMIC DNA]</scope>
    <source>
        <strain evidence="2 5">NIH1004</strain>
    </source>
</reference>
<dbReference type="Proteomes" id="UP000324241">
    <property type="component" value="Unassembled WGS sequence"/>
</dbReference>